<comment type="similarity">
    <text evidence="1">To bacterial alkanal monooxygenase alpha and beta chains.</text>
</comment>
<dbReference type="CDD" id="cd00347">
    <property type="entry name" value="Flavin_utilizing_monoxygenases"/>
    <property type="match status" value="1"/>
</dbReference>
<dbReference type="Gene3D" id="3.20.20.30">
    <property type="entry name" value="Luciferase-like domain"/>
    <property type="match status" value="1"/>
</dbReference>
<evidence type="ECO:0000313" key="4">
    <source>
        <dbReference type="Proteomes" id="UP000517916"/>
    </source>
</evidence>
<dbReference type="InterPro" id="IPR019949">
    <property type="entry name" value="CmoO-like"/>
</dbReference>
<dbReference type="Pfam" id="PF00296">
    <property type="entry name" value="Bac_luciferase"/>
    <property type="match status" value="1"/>
</dbReference>
<dbReference type="InterPro" id="IPR036661">
    <property type="entry name" value="Luciferase-like_sf"/>
</dbReference>
<dbReference type="SUPFAM" id="SSF51679">
    <property type="entry name" value="Bacterial luciferase-like"/>
    <property type="match status" value="1"/>
</dbReference>
<dbReference type="PANTHER" id="PTHR30137">
    <property type="entry name" value="LUCIFERASE-LIKE MONOOXYGENASE"/>
    <property type="match status" value="1"/>
</dbReference>
<protein>
    <submittedName>
        <fullName evidence="3">Luciferase family oxidoreductase group 1</fullName>
    </submittedName>
</protein>
<accession>A0ABR6BNY9</accession>
<keyword evidence="4" id="KW-1185">Reference proteome</keyword>
<feature type="domain" description="Luciferase-like" evidence="2">
    <location>
        <begin position="13"/>
        <end position="308"/>
    </location>
</feature>
<name>A0ABR6BNY9_9PSEU</name>
<evidence type="ECO:0000259" key="2">
    <source>
        <dbReference type="Pfam" id="PF00296"/>
    </source>
</evidence>
<evidence type="ECO:0000313" key="3">
    <source>
        <dbReference type="EMBL" id="MBA8928595.1"/>
    </source>
</evidence>
<dbReference type="PANTHER" id="PTHR30137:SF6">
    <property type="entry name" value="LUCIFERASE-LIKE MONOOXYGENASE"/>
    <property type="match status" value="1"/>
</dbReference>
<dbReference type="Proteomes" id="UP000517916">
    <property type="component" value="Unassembled WGS sequence"/>
</dbReference>
<proteinExistence type="predicted"/>
<organism evidence="3 4">
    <name type="scientific">Kutzneria viridogrisea</name>
    <dbReference type="NCBI Taxonomy" id="47990"/>
    <lineage>
        <taxon>Bacteria</taxon>
        <taxon>Bacillati</taxon>
        <taxon>Actinomycetota</taxon>
        <taxon>Actinomycetes</taxon>
        <taxon>Pseudonocardiales</taxon>
        <taxon>Pseudonocardiaceae</taxon>
        <taxon>Kutzneria</taxon>
    </lineage>
</organism>
<gene>
    <name evidence="3" type="ORF">BC739_005812</name>
</gene>
<comment type="caution">
    <text evidence="3">The sequence shown here is derived from an EMBL/GenBank/DDBJ whole genome shotgun (WGS) entry which is preliminary data.</text>
</comment>
<dbReference type="NCBIfam" id="TIGR03558">
    <property type="entry name" value="oxido_grp_1"/>
    <property type="match status" value="1"/>
</dbReference>
<dbReference type="InterPro" id="IPR050766">
    <property type="entry name" value="Bact_Lucif_Oxidored"/>
</dbReference>
<evidence type="ECO:0000256" key="1">
    <source>
        <dbReference type="ARBA" id="ARBA00007789"/>
    </source>
</evidence>
<dbReference type="InterPro" id="IPR011251">
    <property type="entry name" value="Luciferase-like_dom"/>
</dbReference>
<sequence>MTGPLPADVPLSVLDLAPVPEGSTSTQALRNTLDLARHVEDWGYHRFWLAEHHNMPGIASSAPAVLIGHVAAATATLRVGSGGVMLPNHPPLVVAEQFGTLEALHPGRIDLGIGRAPGTDGATAQALRRTAGPLSADDFPQQLGELLNYFEQPEPGQRIIAVNAPGNKPPLWLLGSSGYSAQVAGMLGIPFAFAHHFSAENTLPALALYRQTFRPSAVLDKPYAMVAASAVIADTDEQARWHAGPSGLSFLRLRSGKPGLLPTPEEAAEYPYTDLERAFIEDRFGTTILGSPATARAQLADLLERTQADELMVTTMVHDHAARLHSYELLATLFRESRSEAGESRPAVAESR</sequence>
<reference evidence="3 4" key="1">
    <citation type="submission" date="2020-08" db="EMBL/GenBank/DDBJ databases">
        <title>Genomic Encyclopedia of Archaeal and Bacterial Type Strains, Phase II (KMG-II): from individual species to whole genera.</title>
        <authorList>
            <person name="Goeker M."/>
        </authorList>
    </citation>
    <scope>NUCLEOTIDE SEQUENCE [LARGE SCALE GENOMIC DNA]</scope>
    <source>
        <strain evidence="3 4">DSM 43850</strain>
    </source>
</reference>
<dbReference type="EMBL" id="JACJID010000004">
    <property type="protein sequence ID" value="MBA8928595.1"/>
    <property type="molecule type" value="Genomic_DNA"/>
</dbReference>